<name>A0ABS3J8Y6_9HYPH</name>
<dbReference type="EMBL" id="JAFMPY010000032">
    <property type="protein sequence ID" value="MBO0906125.1"/>
    <property type="molecule type" value="Genomic_DNA"/>
</dbReference>
<protein>
    <recommendedName>
        <fullName evidence="3">GNAT family N-acetyltransferase</fullName>
    </recommendedName>
</protein>
<gene>
    <name evidence="1" type="ORF">J1C47_20950</name>
</gene>
<keyword evidence="2" id="KW-1185">Reference proteome</keyword>
<evidence type="ECO:0000313" key="1">
    <source>
        <dbReference type="EMBL" id="MBO0906125.1"/>
    </source>
</evidence>
<proteinExistence type="predicted"/>
<dbReference type="Proteomes" id="UP000664288">
    <property type="component" value="Unassembled WGS sequence"/>
</dbReference>
<accession>A0ABS3J8Y6</accession>
<organism evidence="1 2">
    <name type="scientific">Jiella sonneratiae</name>
    <dbReference type="NCBI Taxonomy" id="2816856"/>
    <lineage>
        <taxon>Bacteria</taxon>
        <taxon>Pseudomonadati</taxon>
        <taxon>Pseudomonadota</taxon>
        <taxon>Alphaproteobacteria</taxon>
        <taxon>Hyphomicrobiales</taxon>
        <taxon>Aurantimonadaceae</taxon>
        <taxon>Jiella</taxon>
    </lineage>
</organism>
<dbReference type="Gene3D" id="3.40.630.30">
    <property type="match status" value="1"/>
</dbReference>
<sequence length="201" mass="21451">MTAEAAAGAPAGHGVAAGSKAGRKAFGGIAPKGHRIRMMEPGEAEALLSLRRAGHADADARLSRPAETASPSLCDFVEYLVTREIFVCEEKKSGAIAAYAAASALFELYLVEEIVVGPDHAGSGADAALIRAVTRRARWFHHRAVAVLAWLDSPSESAFYDENAFMKVSRKHLSPNLQAELETRAGRFGATGQPGLRLRWL</sequence>
<evidence type="ECO:0000313" key="2">
    <source>
        <dbReference type="Proteomes" id="UP000664288"/>
    </source>
</evidence>
<reference evidence="1 2" key="1">
    <citation type="submission" date="2021-03" db="EMBL/GenBank/DDBJ databases">
        <title>Whole genome sequence of Jiella sp. MQZ13P-4.</title>
        <authorList>
            <person name="Tuo L."/>
        </authorList>
    </citation>
    <scope>NUCLEOTIDE SEQUENCE [LARGE SCALE GENOMIC DNA]</scope>
    <source>
        <strain evidence="1 2">MQZ13P-4</strain>
    </source>
</reference>
<dbReference type="InterPro" id="IPR016181">
    <property type="entry name" value="Acyl_CoA_acyltransferase"/>
</dbReference>
<comment type="caution">
    <text evidence="1">The sequence shown here is derived from an EMBL/GenBank/DDBJ whole genome shotgun (WGS) entry which is preliminary data.</text>
</comment>
<evidence type="ECO:0008006" key="3">
    <source>
        <dbReference type="Google" id="ProtNLM"/>
    </source>
</evidence>
<dbReference type="RefSeq" id="WP_207352757.1">
    <property type="nucleotide sequence ID" value="NZ_JAFMPY010000032.1"/>
</dbReference>
<dbReference type="SUPFAM" id="SSF55729">
    <property type="entry name" value="Acyl-CoA N-acyltransferases (Nat)"/>
    <property type="match status" value="1"/>
</dbReference>